<gene>
    <name evidence="1" type="ORF">E2C01_093473</name>
</gene>
<evidence type="ECO:0000313" key="1">
    <source>
        <dbReference type="EMBL" id="MPC98120.1"/>
    </source>
</evidence>
<evidence type="ECO:0000313" key="2">
    <source>
        <dbReference type="Proteomes" id="UP000324222"/>
    </source>
</evidence>
<comment type="caution">
    <text evidence="1">The sequence shown here is derived from an EMBL/GenBank/DDBJ whole genome shotgun (WGS) entry which is preliminary data.</text>
</comment>
<keyword evidence="2" id="KW-1185">Reference proteome</keyword>
<dbReference type="Proteomes" id="UP000324222">
    <property type="component" value="Unassembled WGS sequence"/>
</dbReference>
<name>A0A5B7JMT8_PORTR</name>
<dbReference type="EMBL" id="VSRR010112704">
    <property type="protein sequence ID" value="MPC98120.1"/>
    <property type="molecule type" value="Genomic_DNA"/>
</dbReference>
<dbReference type="AlphaFoldDB" id="A0A5B7JMT8"/>
<proteinExistence type="predicted"/>
<reference evidence="1 2" key="1">
    <citation type="submission" date="2019-05" db="EMBL/GenBank/DDBJ databases">
        <title>Another draft genome of Portunus trituberculatus and its Hox gene families provides insights of decapod evolution.</title>
        <authorList>
            <person name="Jeong J.-H."/>
            <person name="Song I."/>
            <person name="Kim S."/>
            <person name="Choi T."/>
            <person name="Kim D."/>
            <person name="Ryu S."/>
            <person name="Kim W."/>
        </authorList>
    </citation>
    <scope>NUCLEOTIDE SEQUENCE [LARGE SCALE GENOMIC DNA]</scope>
    <source>
        <tissue evidence="1">Muscle</tissue>
    </source>
</reference>
<sequence>MSKYSAAQTTVRYCKSADIPALTTSLPPEQVRARGTLNLTNTGSRLVNGTGKQVEGEVRAAEERPVLRESREFSAVWVLAKLEVDSVRCSLGHRDVE</sequence>
<organism evidence="1 2">
    <name type="scientific">Portunus trituberculatus</name>
    <name type="common">Swimming crab</name>
    <name type="synonym">Neptunus trituberculatus</name>
    <dbReference type="NCBI Taxonomy" id="210409"/>
    <lineage>
        <taxon>Eukaryota</taxon>
        <taxon>Metazoa</taxon>
        <taxon>Ecdysozoa</taxon>
        <taxon>Arthropoda</taxon>
        <taxon>Crustacea</taxon>
        <taxon>Multicrustacea</taxon>
        <taxon>Malacostraca</taxon>
        <taxon>Eumalacostraca</taxon>
        <taxon>Eucarida</taxon>
        <taxon>Decapoda</taxon>
        <taxon>Pleocyemata</taxon>
        <taxon>Brachyura</taxon>
        <taxon>Eubrachyura</taxon>
        <taxon>Portunoidea</taxon>
        <taxon>Portunidae</taxon>
        <taxon>Portuninae</taxon>
        <taxon>Portunus</taxon>
    </lineage>
</organism>
<protein>
    <submittedName>
        <fullName evidence="1">Uncharacterized protein</fullName>
    </submittedName>
</protein>
<accession>A0A5B7JMT8</accession>